<name>A0A0B1TFM1_OESDE</name>
<sequence length="82" mass="9344">MTDYIMKSCKKSCGYCGPIEPKYDLNRLAPNLRPLAFLVGKWRSEQDGKAIFPTIPVFTYGEEIEISIPSDILRAQRALNYT</sequence>
<dbReference type="AlphaFoldDB" id="A0A0B1TFM1"/>
<dbReference type="Proteomes" id="UP000053660">
    <property type="component" value="Unassembled WGS sequence"/>
</dbReference>
<gene>
    <name evidence="3" type="ORF">OESDEN_03679</name>
</gene>
<dbReference type="InterPro" id="IPR003582">
    <property type="entry name" value="ShKT_dom"/>
</dbReference>
<proteinExistence type="predicted"/>
<evidence type="ECO:0000259" key="2">
    <source>
        <dbReference type="PROSITE" id="PS51670"/>
    </source>
</evidence>
<dbReference type="InterPro" id="IPR014878">
    <property type="entry name" value="THAP4-like_heme-bd"/>
</dbReference>
<dbReference type="OrthoDB" id="58529at2759"/>
<protein>
    <recommendedName>
        <fullName evidence="2">ShKT domain-containing protein</fullName>
    </recommendedName>
</protein>
<dbReference type="PANTHER" id="PTHR15854">
    <property type="entry name" value="THAP4 PROTEIN"/>
    <property type="match status" value="1"/>
</dbReference>
<organism evidence="3 4">
    <name type="scientific">Oesophagostomum dentatum</name>
    <name type="common">Nodular worm</name>
    <dbReference type="NCBI Taxonomy" id="61180"/>
    <lineage>
        <taxon>Eukaryota</taxon>
        <taxon>Metazoa</taxon>
        <taxon>Ecdysozoa</taxon>
        <taxon>Nematoda</taxon>
        <taxon>Chromadorea</taxon>
        <taxon>Rhabditida</taxon>
        <taxon>Rhabditina</taxon>
        <taxon>Rhabditomorpha</taxon>
        <taxon>Strongyloidea</taxon>
        <taxon>Strongylidae</taxon>
        <taxon>Oesophagostomum</taxon>
    </lineage>
</organism>
<accession>A0A0B1TFM1</accession>
<dbReference type="Gene3D" id="2.40.128.20">
    <property type="match status" value="1"/>
</dbReference>
<feature type="domain" description="ShKT" evidence="2">
    <location>
        <begin position="1"/>
        <end position="16"/>
    </location>
</feature>
<evidence type="ECO:0000313" key="4">
    <source>
        <dbReference type="Proteomes" id="UP000053660"/>
    </source>
</evidence>
<dbReference type="InterPro" id="IPR045165">
    <property type="entry name" value="Nitrobindin"/>
</dbReference>
<dbReference type="InterPro" id="IPR012674">
    <property type="entry name" value="Calycin"/>
</dbReference>
<evidence type="ECO:0000313" key="3">
    <source>
        <dbReference type="EMBL" id="KHJ96358.1"/>
    </source>
</evidence>
<dbReference type="Pfam" id="PF08768">
    <property type="entry name" value="THAP4_heme-bd"/>
    <property type="match status" value="1"/>
</dbReference>
<reference evidence="3 4" key="1">
    <citation type="submission" date="2014-03" db="EMBL/GenBank/DDBJ databases">
        <title>Draft genome of the hookworm Oesophagostomum dentatum.</title>
        <authorList>
            <person name="Mitreva M."/>
        </authorList>
    </citation>
    <scope>NUCLEOTIDE SEQUENCE [LARGE SCALE GENOMIC DNA]</scope>
    <source>
        <strain evidence="3 4">OD-Hann</strain>
    </source>
</reference>
<comment type="caution">
    <text evidence="1">Lacks conserved residue(s) required for the propagation of feature annotation.</text>
</comment>
<dbReference type="PROSITE" id="PS51670">
    <property type="entry name" value="SHKT"/>
    <property type="match status" value="1"/>
</dbReference>
<dbReference type="PANTHER" id="PTHR15854:SF2">
    <property type="entry name" value="MARVEL DOMAIN-CONTAINING PROTEIN-RELATED"/>
    <property type="match status" value="1"/>
</dbReference>
<dbReference type="SUPFAM" id="SSF50814">
    <property type="entry name" value="Lipocalins"/>
    <property type="match status" value="1"/>
</dbReference>
<keyword evidence="4" id="KW-1185">Reference proteome</keyword>
<evidence type="ECO:0000256" key="1">
    <source>
        <dbReference type="PROSITE-ProRule" id="PRU01005"/>
    </source>
</evidence>
<dbReference type="EMBL" id="KN549687">
    <property type="protein sequence ID" value="KHJ96358.1"/>
    <property type="molecule type" value="Genomic_DNA"/>
</dbReference>